<dbReference type="GO" id="GO:0003824">
    <property type="term" value="F:catalytic activity"/>
    <property type="evidence" value="ECO:0007669"/>
    <property type="project" value="InterPro"/>
</dbReference>
<dbReference type="SUPFAM" id="SSF56219">
    <property type="entry name" value="DNase I-like"/>
    <property type="match status" value="1"/>
</dbReference>
<dbReference type="EMBL" id="PGCJ01000873">
    <property type="protein sequence ID" value="PLW16337.1"/>
    <property type="molecule type" value="Genomic_DNA"/>
</dbReference>
<evidence type="ECO:0000259" key="1">
    <source>
        <dbReference type="Pfam" id="PF14529"/>
    </source>
</evidence>
<dbReference type="OrthoDB" id="2505506at2759"/>
<protein>
    <recommendedName>
        <fullName evidence="1">Endonuclease/exonuclease/phosphatase domain-containing protein</fullName>
    </recommendedName>
</protein>
<dbReference type="InterPro" id="IPR005135">
    <property type="entry name" value="Endo/exonuclease/phosphatase"/>
</dbReference>
<accession>A0A2N5SSW9</accession>
<evidence type="ECO:0000313" key="2">
    <source>
        <dbReference type="EMBL" id="PLW16337.1"/>
    </source>
</evidence>
<dbReference type="InterPro" id="IPR036691">
    <property type="entry name" value="Endo/exonu/phosph_ase_sf"/>
</dbReference>
<dbReference type="AlphaFoldDB" id="A0A2N5SSW9"/>
<dbReference type="Proteomes" id="UP000235388">
    <property type="component" value="Unassembled WGS sequence"/>
</dbReference>
<name>A0A2N5SSW9_9BASI</name>
<reference evidence="2 3" key="1">
    <citation type="submission" date="2017-11" db="EMBL/GenBank/DDBJ databases">
        <title>De novo assembly and phasing of dikaryotic genomes from two isolates of Puccinia coronata f. sp. avenae, the causal agent of oat crown rust.</title>
        <authorList>
            <person name="Miller M.E."/>
            <person name="Zhang Y."/>
            <person name="Omidvar V."/>
            <person name="Sperschneider J."/>
            <person name="Schwessinger B."/>
            <person name="Raley C."/>
            <person name="Palmer J.M."/>
            <person name="Garnica D."/>
            <person name="Upadhyaya N."/>
            <person name="Rathjen J."/>
            <person name="Taylor J.M."/>
            <person name="Park R.F."/>
            <person name="Dodds P.N."/>
            <person name="Hirsch C.D."/>
            <person name="Kianian S.F."/>
            <person name="Figueroa M."/>
        </authorList>
    </citation>
    <scope>NUCLEOTIDE SEQUENCE [LARGE SCALE GENOMIC DNA]</scope>
    <source>
        <strain evidence="2">12NC29</strain>
    </source>
</reference>
<keyword evidence="3" id="KW-1185">Reference proteome</keyword>
<dbReference type="Gene3D" id="3.60.10.10">
    <property type="entry name" value="Endonuclease/exonuclease/phosphatase"/>
    <property type="match status" value="1"/>
</dbReference>
<organism evidence="2 3">
    <name type="scientific">Puccinia coronata f. sp. avenae</name>
    <dbReference type="NCBI Taxonomy" id="200324"/>
    <lineage>
        <taxon>Eukaryota</taxon>
        <taxon>Fungi</taxon>
        <taxon>Dikarya</taxon>
        <taxon>Basidiomycota</taxon>
        <taxon>Pucciniomycotina</taxon>
        <taxon>Pucciniomycetes</taxon>
        <taxon>Pucciniales</taxon>
        <taxon>Pucciniaceae</taxon>
        <taxon>Puccinia</taxon>
    </lineage>
</organism>
<sequence length="658" mass="72920">MADPSKRTQNGAVGLDLKALTLLVQLMESEAKHKRQLQLIVEDLRELWARVTTIEAGQLARPPPTASISYASTAANSPAKPPPPSTKADMLVARHGRTIIHAREGTTPLKEVDADIVVRKANEVLEQMNATVQGKKVLVRAVRFLPSGDVSCYSKNQQHKDWLNKNRHKWSKQIHLDLEATPSTYSILAHGIPWSFNVDSATNKITLASNNQFLVEKIFKMHWLGGPKDPSDPCKAATIGLSASRNYCHNASNVSRWATLADGAARTQNAENVATSTKHKTAHWPQTPAPILKHQPTELQDKHRVAAYIRKNFASRDIRVLSGGTINLYNQPGTTTGIDELHAWLGAFNNCHIATIIGMDSNLHHHSWNPPGYKHVHKTAKSLVATCGKNGFRLISNKNSPTFLSNRGSKTTIDLTWANFLAAKLISNTATSSNIHSSNHQKLVTTISLAPPGPVYWTVAPKATKIDQDVLRADVKNNLAQLSDHLTQLSIDEAKMCLTSSIFGAWQAQGKKTRVNYCRTQNWWEKKVLDPLVNTRNKCRRLLVMDPTPENVEKFNYWNGFFRETVARLKQQHWQTFLASTNSTSVFQAFQFTKTRSGGSILPLRGPTGDITSNKEEQAALLFEGTSVVTSKCNLAEVPPTKDAAFVTYPPVTREENG</sequence>
<evidence type="ECO:0000313" key="3">
    <source>
        <dbReference type="Proteomes" id="UP000235388"/>
    </source>
</evidence>
<gene>
    <name evidence="2" type="ORF">PCANC_21166</name>
</gene>
<dbReference type="Pfam" id="PF14529">
    <property type="entry name" value="Exo_endo_phos_2"/>
    <property type="match status" value="1"/>
</dbReference>
<feature type="domain" description="Endonuclease/exonuclease/phosphatase" evidence="1">
    <location>
        <begin position="326"/>
        <end position="442"/>
    </location>
</feature>
<comment type="caution">
    <text evidence="2">The sequence shown here is derived from an EMBL/GenBank/DDBJ whole genome shotgun (WGS) entry which is preliminary data.</text>
</comment>
<proteinExistence type="predicted"/>